<reference evidence="4" key="1">
    <citation type="submission" date="2022-04" db="EMBL/GenBank/DDBJ databases">
        <title>Carnegiea gigantea Genome sequencing and assembly v2.</title>
        <authorList>
            <person name="Copetti D."/>
            <person name="Sanderson M.J."/>
            <person name="Burquez A."/>
            <person name="Wojciechowski M.F."/>
        </authorList>
    </citation>
    <scope>NUCLEOTIDE SEQUENCE</scope>
    <source>
        <strain evidence="4">SGP5-SGP5p</strain>
        <tissue evidence="4">Aerial part</tissue>
    </source>
</reference>
<dbReference type="FunFam" id="1.25.40.10:FF:000196">
    <property type="entry name" value="Pentatricopeptide repeat-containing protein At4g14850"/>
    <property type="match status" value="1"/>
</dbReference>
<keyword evidence="5" id="KW-1185">Reference proteome</keyword>
<dbReference type="AlphaFoldDB" id="A0A9Q1KME7"/>
<dbReference type="PANTHER" id="PTHR24015">
    <property type="entry name" value="OS07G0578800 PROTEIN-RELATED"/>
    <property type="match status" value="1"/>
</dbReference>
<organism evidence="4 5">
    <name type="scientific">Carnegiea gigantea</name>
    <dbReference type="NCBI Taxonomy" id="171969"/>
    <lineage>
        <taxon>Eukaryota</taxon>
        <taxon>Viridiplantae</taxon>
        <taxon>Streptophyta</taxon>
        <taxon>Embryophyta</taxon>
        <taxon>Tracheophyta</taxon>
        <taxon>Spermatophyta</taxon>
        <taxon>Magnoliopsida</taxon>
        <taxon>eudicotyledons</taxon>
        <taxon>Gunneridae</taxon>
        <taxon>Pentapetalae</taxon>
        <taxon>Caryophyllales</taxon>
        <taxon>Cactineae</taxon>
        <taxon>Cactaceae</taxon>
        <taxon>Cactoideae</taxon>
        <taxon>Echinocereeae</taxon>
        <taxon>Carnegiea</taxon>
    </lineage>
</organism>
<dbReference type="EMBL" id="JAKOGI010000077">
    <property type="protein sequence ID" value="KAJ8445443.1"/>
    <property type="molecule type" value="Genomic_DNA"/>
</dbReference>
<dbReference type="Pfam" id="PF20431">
    <property type="entry name" value="E_motif"/>
    <property type="match status" value="1"/>
</dbReference>
<dbReference type="FunFam" id="1.25.40.10:FF:000344">
    <property type="entry name" value="Pentatricopeptide repeat-containing protein"/>
    <property type="match status" value="1"/>
</dbReference>
<gene>
    <name evidence="4" type="ORF">Cgig2_031256</name>
</gene>
<dbReference type="NCBIfam" id="TIGR00756">
    <property type="entry name" value="PPR"/>
    <property type="match status" value="3"/>
</dbReference>
<dbReference type="GO" id="GO:0003723">
    <property type="term" value="F:RNA binding"/>
    <property type="evidence" value="ECO:0007669"/>
    <property type="project" value="InterPro"/>
</dbReference>
<accession>A0A9Q1KME7</accession>
<dbReference type="InterPro" id="IPR046960">
    <property type="entry name" value="PPR_At4g14850-like_plant"/>
</dbReference>
<evidence type="ECO:0008006" key="6">
    <source>
        <dbReference type="Google" id="ProtNLM"/>
    </source>
</evidence>
<comment type="similarity">
    <text evidence="2">Belongs to the PPR family. PCMP-E subfamily.</text>
</comment>
<evidence type="ECO:0000313" key="4">
    <source>
        <dbReference type="EMBL" id="KAJ8445443.1"/>
    </source>
</evidence>
<dbReference type="GO" id="GO:0009451">
    <property type="term" value="P:RNA modification"/>
    <property type="evidence" value="ECO:0007669"/>
    <property type="project" value="InterPro"/>
</dbReference>
<dbReference type="InterPro" id="IPR011990">
    <property type="entry name" value="TPR-like_helical_dom_sf"/>
</dbReference>
<dbReference type="Pfam" id="PF01535">
    <property type="entry name" value="PPR"/>
    <property type="match status" value="3"/>
</dbReference>
<evidence type="ECO:0000256" key="3">
    <source>
        <dbReference type="PROSITE-ProRule" id="PRU00708"/>
    </source>
</evidence>
<dbReference type="Gene3D" id="1.25.40.10">
    <property type="entry name" value="Tetratricopeptide repeat domain"/>
    <property type="match status" value="5"/>
</dbReference>
<name>A0A9Q1KME7_9CARY</name>
<keyword evidence="1" id="KW-0677">Repeat</keyword>
<comment type="caution">
    <text evidence="4">The sequence shown here is derived from an EMBL/GenBank/DDBJ whole genome shotgun (WGS) entry which is preliminary data.</text>
</comment>
<evidence type="ECO:0000256" key="2">
    <source>
        <dbReference type="ARBA" id="ARBA00061659"/>
    </source>
</evidence>
<dbReference type="Proteomes" id="UP001153076">
    <property type="component" value="Unassembled WGS sequence"/>
</dbReference>
<sequence>MKRDIVKLVSNGHYREALLLYSKLHSSSVSPSIFTFPCLLKACAKLQSPLQGRILHTHLIKSGFHLNTYAATALTSMYMSFQETESAIHAFDEMPQRNEASVGAAISGFSQNGFSREAILVFRDIGLCRFRPNSVMIAGVLSACDVIEHGGQAHCWAAKIGVERDVYVGTALVTMYMTCSDAVSATKVFGMMDYKNVVSYNAFISGLVQNGVNRVVFNVFKDMLKPSQEMPNLVTLVSVLGACANAHSLQYGSQVHGVAVKLGLQFDTMVGTALVDMELRGNRNIITWNSIISGMLLNGECDNALGLFSELESEGLVPDHATWNTMISGFSRLGKCTEAFEFFTKMISGGVVPTLKSVTSLLPACSMMASLQCGKEIHAHAIRASISDDEFFATSLIDMYMKCGQSSWARRIFDQFRIKPIEPPFWNAMISGYGRNGRGELAFEIFDLMRKENVQPNSATFLSVLSVCNYSGNVDKGLQVFEMMSRDYSLNPSPQHFSCIIYLLGRSGNLKKAQELMHEMPEISSSVFSSLLVAAGHNLDSQLGENIAEKLSELYPEDPTSLVALSNLYATMGRWKDVEWIRNMPGAREVKKHPAYSIGMT</sequence>
<evidence type="ECO:0000256" key="1">
    <source>
        <dbReference type="ARBA" id="ARBA00022737"/>
    </source>
</evidence>
<dbReference type="PANTHER" id="PTHR24015:SF930">
    <property type="entry name" value="PPR CONTAINING PLANT-LIKE PROTEIN"/>
    <property type="match status" value="1"/>
</dbReference>
<feature type="repeat" description="PPR" evidence="3">
    <location>
        <begin position="319"/>
        <end position="353"/>
    </location>
</feature>
<protein>
    <recommendedName>
        <fullName evidence="6">Pentatricopeptide repeat-containing protein</fullName>
    </recommendedName>
</protein>
<dbReference type="Pfam" id="PF13812">
    <property type="entry name" value="PPR_3"/>
    <property type="match status" value="1"/>
</dbReference>
<proteinExistence type="inferred from homology"/>
<dbReference type="FunFam" id="1.25.40.10:FF:000090">
    <property type="entry name" value="Pentatricopeptide repeat-containing protein, chloroplastic"/>
    <property type="match status" value="1"/>
</dbReference>
<feature type="repeat" description="PPR" evidence="3">
    <location>
        <begin position="422"/>
        <end position="456"/>
    </location>
</feature>
<dbReference type="PROSITE" id="PS51375">
    <property type="entry name" value="PPR"/>
    <property type="match status" value="3"/>
</dbReference>
<feature type="repeat" description="PPR" evidence="3">
    <location>
        <begin position="284"/>
        <end position="318"/>
    </location>
</feature>
<dbReference type="Pfam" id="PF13041">
    <property type="entry name" value="PPR_2"/>
    <property type="match status" value="2"/>
</dbReference>
<dbReference type="OrthoDB" id="185373at2759"/>
<evidence type="ECO:0000313" key="5">
    <source>
        <dbReference type="Proteomes" id="UP001153076"/>
    </source>
</evidence>
<dbReference type="InterPro" id="IPR002885">
    <property type="entry name" value="PPR_rpt"/>
</dbReference>
<dbReference type="InterPro" id="IPR046848">
    <property type="entry name" value="E_motif"/>
</dbReference>